<evidence type="ECO:0000313" key="2">
    <source>
        <dbReference type="EMBL" id="RPB05490.1"/>
    </source>
</evidence>
<sequence>MLKLVRLVAHLSTSMGAIATPFNSVDQLNFVDFGITLLAVGISSNLWNVEQNAVRGFHVRWLAPELSLLTRISTTKSEMA</sequence>
<dbReference type="AlphaFoldDB" id="A0A3N4K4M1"/>
<reference evidence="2 3" key="1">
    <citation type="journal article" date="2018" name="Nat. Ecol. Evol.">
        <title>Pezizomycetes genomes reveal the molecular basis of ectomycorrhizal truffle lifestyle.</title>
        <authorList>
            <person name="Murat C."/>
            <person name="Payen T."/>
            <person name="Noel B."/>
            <person name="Kuo A."/>
            <person name="Morin E."/>
            <person name="Chen J."/>
            <person name="Kohler A."/>
            <person name="Krizsan K."/>
            <person name="Balestrini R."/>
            <person name="Da Silva C."/>
            <person name="Montanini B."/>
            <person name="Hainaut M."/>
            <person name="Levati E."/>
            <person name="Barry K.W."/>
            <person name="Belfiori B."/>
            <person name="Cichocki N."/>
            <person name="Clum A."/>
            <person name="Dockter R.B."/>
            <person name="Fauchery L."/>
            <person name="Guy J."/>
            <person name="Iotti M."/>
            <person name="Le Tacon F."/>
            <person name="Lindquist E.A."/>
            <person name="Lipzen A."/>
            <person name="Malagnac F."/>
            <person name="Mello A."/>
            <person name="Molinier V."/>
            <person name="Miyauchi S."/>
            <person name="Poulain J."/>
            <person name="Riccioni C."/>
            <person name="Rubini A."/>
            <person name="Sitrit Y."/>
            <person name="Splivallo R."/>
            <person name="Traeger S."/>
            <person name="Wang M."/>
            <person name="Zifcakova L."/>
            <person name="Wipf D."/>
            <person name="Zambonelli A."/>
            <person name="Paolocci F."/>
            <person name="Nowrousian M."/>
            <person name="Ottonello S."/>
            <person name="Baldrian P."/>
            <person name="Spatafora J.W."/>
            <person name="Henrissat B."/>
            <person name="Nagy L.G."/>
            <person name="Aury J.M."/>
            <person name="Wincker P."/>
            <person name="Grigoriev I.V."/>
            <person name="Bonfante P."/>
            <person name="Martin F.M."/>
        </authorList>
    </citation>
    <scope>NUCLEOTIDE SEQUENCE [LARGE SCALE GENOMIC DNA]</scope>
    <source>
        <strain evidence="2 3">120613-1</strain>
    </source>
</reference>
<name>A0A3N4K4M1_9PEZI</name>
<evidence type="ECO:0000256" key="1">
    <source>
        <dbReference type="SAM" id="SignalP"/>
    </source>
</evidence>
<evidence type="ECO:0000313" key="3">
    <source>
        <dbReference type="Proteomes" id="UP000276215"/>
    </source>
</evidence>
<feature type="chain" id="PRO_5018039103" evidence="1">
    <location>
        <begin position="20"/>
        <end position="80"/>
    </location>
</feature>
<keyword evidence="3" id="KW-1185">Reference proteome</keyword>
<feature type="signal peptide" evidence="1">
    <location>
        <begin position="1"/>
        <end position="19"/>
    </location>
</feature>
<keyword evidence="1" id="KW-0732">Signal</keyword>
<organism evidence="2 3">
    <name type="scientific">Choiromyces venosus 120613-1</name>
    <dbReference type="NCBI Taxonomy" id="1336337"/>
    <lineage>
        <taxon>Eukaryota</taxon>
        <taxon>Fungi</taxon>
        <taxon>Dikarya</taxon>
        <taxon>Ascomycota</taxon>
        <taxon>Pezizomycotina</taxon>
        <taxon>Pezizomycetes</taxon>
        <taxon>Pezizales</taxon>
        <taxon>Tuberaceae</taxon>
        <taxon>Choiromyces</taxon>
    </lineage>
</organism>
<dbReference type="Proteomes" id="UP000276215">
    <property type="component" value="Unassembled WGS sequence"/>
</dbReference>
<accession>A0A3N4K4M1</accession>
<dbReference type="EMBL" id="ML120353">
    <property type="protein sequence ID" value="RPB05490.1"/>
    <property type="molecule type" value="Genomic_DNA"/>
</dbReference>
<proteinExistence type="predicted"/>
<gene>
    <name evidence="2" type="ORF">L873DRAFT_796880</name>
</gene>
<protein>
    <submittedName>
        <fullName evidence="2">Uncharacterized protein</fullName>
    </submittedName>
</protein>